<dbReference type="SMART" id="SM00382">
    <property type="entry name" value="AAA"/>
    <property type="match status" value="2"/>
</dbReference>
<feature type="domain" description="ABC transporter" evidence="5">
    <location>
        <begin position="331"/>
        <end position="547"/>
    </location>
</feature>
<sequence>MILLQINQLVKRFGAETILNNIKLEVKANDRIAIVGRNGSGKSTLLKIIAGILPYDEGTIHRSKDVTMGYLDQHTGLETKETIWNEMKSVFNELIEEEKALREMEAKMGDPDLLNDPSRYQQLLNQYDNRLQSFKDNGGYQYESDIKTILNGLNFADFDFNTPIYELSGGQKTRLALAKLLLSKPDLLILDEPTNHLDITTLSWLEQFLRSYHGAIVIVSHDRYFLDHTVDIIYEIAHQQSKKYHGNYTKYLEQKALDYEREFKAYEKQQSEIQRMEEFVQRNLVRASTTKRAQSRRKQLEKMNRLDKPKGEEGQASFSFDIKQRSGNNVLKVENLSFRYPNEEKNIFSNLNFTVNRQDRIALVGPNGVGKTTLLKTLISEHQATTGSLTFGTNVEVGYYDQELARLDSRKTVLMELWDEFPHVNEQEIRTVLGNFLFSGEDVLSPVATLSGGEKARLALAKLMMKQSNLLILDEPTNHLDLTSKEILEAALIDFPGTIIFVSHDRYFINEIATHVYELSHDGITVYLGDYDYYVSKKQEQEEIEALNQEKVNTKSVTPEPKTNYHEEKQRKQLERKRLRRIEEIEIEIEALEEKIAENELELIKPEVYQDHEKALELTTANQELTDKIEELMQEWEALHEHSEI</sequence>
<evidence type="ECO:0000256" key="2">
    <source>
        <dbReference type="ARBA" id="ARBA00022741"/>
    </source>
</evidence>
<dbReference type="GO" id="GO:0016887">
    <property type="term" value="F:ATP hydrolysis activity"/>
    <property type="evidence" value="ECO:0007669"/>
    <property type="project" value="InterPro"/>
</dbReference>
<feature type="compositionally biased region" description="Basic and acidic residues" evidence="4">
    <location>
        <begin position="298"/>
        <end position="313"/>
    </location>
</feature>
<dbReference type="InterPro" id="IPR037118">
    <property type="entry name" value="Val-tRNA_synth_C_sf"/>
</dbReference>
<keyword evidence="7" id="KW-1185">Reference proteome</keyword>
<gene>
    <name evidence="6" type="ordered locus">AXY_03640</name>
</gene>
<feature type="region of interest" description="Disordered" evidence="4">
    <location>
        <begin position="550"/>
        <end position="571"/>
    </location>
</feature>
<dbReference type="OrthoDB" id="9760950at2"/>
<evidence type="ECO:0000313" key="6">
    <source>
        <dbReference type="EMBL" id="BAM46496.1"/>
    </source>
</evidence>
<dbReference type="PATRIC" id="fig|698758.3.peg.368"/>
<evidence type="ECO:0000259" key="5">
    <source>
        <dbReference type="PROSITE" id="PS50893"/>
    </source>
</evidence>
<dbReference type="STRING" id="698758.AXY_03640"/>
<dbReference type="CDD" id="cd03221">
    <property type="entry name" value="ABCF_EF-3"/>
    <property type="match status" value="2"/>
</dbReference>
<dbReference type="FunFam" id="3.40.50.300:FF:000309">
    <property type="entry name" value="ABC transporter ATP-binding protein"/>
    <property type="match status" value="1"/>
</dbReference>
<proteinExistence type="predicted"/>
<dbReference type="KEGG" id="axl:AXY_03640"/>
<organism evidence="6 7">
    <name type="scientific">Amphibacillus xylanus (strain ATCC 51415 / DSM 6626 / JCM 7361 / LMG 17667 / NBRC 15112 / Ep01)</name>
    <dbReference type="NCBI Taxonomy" id="698758"/>
    <lineage>
        <taxon>Bacteria</taxon>
        <taxon>Bacillati</taxon>
        <taxon>Bacillota</taxon>
        <taxon>Bacilli</taxon>
        <taxon>Bacillales</taxon>
        <taxon>Bacillaceae</taxon>
        <taxon>Amphibacillus</taxon>
    </lineage>
</organism>
<dbReference type="HOGENOM" id="CLU_000604_36_0_9"/>
<accession>K0J1Z9</accession>
<keyword evidence="3 6" id="KW-0067">ATP-binding</keyword>
<keyword evidence="1" id="KW-0677">Repeat</keyword>
<dbReference type="PANTHER" id="PTHR42855">
    <property type="entry name" value="ABC TRANSPORTER ATP-BINDING SUBUNIT"/>
    <property type="match status" value="1"/>
</dbReference>
<dbReference type="InterPro" id="IPR032524">
    <property type="entry name" value="ABC_tran_C"/>
</dbReference>
<dbReference type="eggNOG" id="COG0488">
    <property type="taxonomic scope" value="Bacteria"/>
</dbReference>
<dbReference type="Pfam" id="PF12848">
    <property type="entry name" value="ABC_tran_Xtn"/>
    <property type="match status" value="1"/>
</dbReference>
<protein>
    <submittedName>
        <fullName evidence="6">Putative ABC transporter ATP-binding protein</fullName>
    </submittedName>
</protein>
<dbReference type="InterPro" id="IPR032781">
    <property type="entry name" value="ABC_tran_Xtn"/>
</dbReference>
<evidence type="ECO:0000256" key="4">
    <source>
        <dbReference type="SAM" id="MobiDB-lite"/>
    </source>
</evidence>
<dbReference type="InterPro" id="IPR017871">
    <property type="entry name" value="ABC_transporter-like_CS"/>
</dbReference>
<dbReference type="GO" id="GO:0005524">
    <property type="term" value="F:ATP binding"/>
    <property type="evidence" value="ECO:0007669"/>
    <property type="project" value="UniProtKB-KW"/>
</dbReference>
<dbReference type="Pfam" id="PF00005">
    <property type="entry name" value="ABC_tran"/>
    <property type="match status" value="2"/>
</dbReference>
<dbReference type="InterPro" id="IPR051309">
    <property type="entry name" value="ABCF_ATPase"/>
</dbReference>
<dbReference type="InterPro" id="IPR003439">
    <property type="entry name" value="ABC_transporter-like_ATP-bd"/>
</dbReference>
<dbReference type="InterPro" id="IPR027417">
    <property type="entry name" value="P-loop_NTPase"/>
</dbReference>
<dbReference type="AlphaFoldDB" id="K0J1Z9"/>
<evidence type="ECO:0000256" key="3">
    <source>
        <dbReference type="ARBA" id="ARBA00022840"/>
    </source>
</evidence>
<dbReference type="SUPFAM" id="SSF52540">
    <property type="entry name" value="P-loop containing nucleoside triphosphate hydrolases"/>
    <property type="match status" value="2"/>
</dbReference>
<dbReference type="InterPro" id="IPR003593">
    <property type="entry name" value="AAA+_ATPase"/>
</dbReference>
<dbReference type="EMBL" id="AP012050">
    <property type="protein sequence ID" value="BAM46496.1"/>
    <property type="molecule type" value="Genomic_DNA"/>
</dbReference>
<dbReference type="GO" id="GO:0003677">
    <property type="term" value="F:DNA binding"/>
    <property type="evidence" value="ECO:0007669"/>
    <property type="project" value="InterPro"/>
</dbReference>
<dbReference type="Gene3D" id="1.10.287.380">
    <property type="entry name" value="Valyl-tRNA synthetase, C-terminal domain"/>
    <property type="match status" value="1"/>
</dbReference>
<dbReference type="PROSITE" id="PS50893">
    <property type="entry name" value="ABC_TRANSPORTER_2"/>
    <property type="match status" value="2"/>
</dbReference>
<dbReference type="RefSeq" id="WP_015009102.1">
    <property type="nucleotide sequence ID" value="NC_018704.1"/>
</dbReference>
<dbReference type="FunFam" id="3.40.50.300:FF:000011">
    <property type="entry name" value="Putative ABC transporter ATP-binding component"/>
    <property type="match status" value="1"/>
</dbReference>
<dbReference type="Gene3D" id="3.40.50.300">
    <property type="entry name" value="P-loop containing nucleotide triphosphate hydrolases"/>
    <property type="match status" value="2"/>
</dbReference>
<name>K0J1Z9_AMPXN</name>
<dbReference type="Pfam" id="PF16326">
    <property type="entry name" value="ABC_tran_CTD"/>
    <property type="match status" value="1"/>
</dbReference>
<dbReference type="Proteomes" id="UP000006294">
    <property type="component" value="Chromosome"/>
</dbReference>
<feature type="region of interest" description="Disordered" evidence="4">
    <location>
        <begin position="288"/>
        <end position="317"/>
    </location>
</feature>
<feature type="domain" description="ABC transporter" evidence="5">
    <location>
        <begin position="4"/>
        <end position="264"/>
    </location>
</feature>
<dbReference type="PANTHER" id="PTHR42855:SF2">
    <property type="entry name" value="DRUG RESISTANCE ABC TRANSPORTER,ATP-BINDING PROTEIN"/>
    <property type="match status" value="1"/>
</dbReference>
<evidence type="ECO:0000313" key="7">
    <source>
        <dbReference type="Proteomes" id="UP000006294"/>
    </source>
</evidence>
<reference evidence="6 7" key="1">
    <citation type="submission" date="2011-01" db="EMBL/GenBank/DDBJ databases">
        <title>Whole genome sequence of Amphibacillus xylinus NBRC 15112.</title>
        <authorList>
            <person name="Nakazawa H."/>
            <person name="Katano Y."/>
            <person name="Nakamura S."/>
            <person name="Sasagawa M."/>
            <person name="Fukada J."/>
            <person name="Arai T."/>
            <person name="Sasakura N."/>
            <person name="Mochizuki D."/>
            <person name="Hosoyama A."/>
            <person name="Harada K."/>
            <person name="Horikawa H."/>
            <person name="Kato Y."/>
            <person name="Harada T."/>
            <person name="Sasaki K."/>
            <person name="Sekiguchi M."/>
            <person name="Hodoyama M."/>
            <person name="Nishiko R."/>
            <person name="Narita H."/>
            <person name="Hanamaki A."/>
            <person name="Hata C."/>
            <person name="Konno Y."/>
            <person name="Niimura Y."/>
            <person name="Yamazaki S."/>
            <person name="Fujita N."/>
        </authorList>
    </citation>
    <scope>NUCLEOTIDE SEQUENCE [LARGE SCALE GENOMIC DNA]</scope>
    <source>
        <strain evidence="7">ATCC 51415 / DSM 6626 / JCM 7361 / LMG 17667 / NBRC 15112 / Ep01</strain>
    </source>
</reference>
<dbReference type="PROSITE" id="PS00211">
    <property type="entry name" value="ABC_TRANSPORTER_1"/>
    <property type="match status" value="2"/>
</dbReference>
<evidence type="ECO:0000256" key="1">
    <source>
        <dbReference type="ARBA" id="ARBA00022737"/>
    </source>
</evidence>
<keyword evidence="2" id="KW-0547">Nucleotide-binding</keyword>